<comment type="caution">
    <text evidence="2">The sequence shown here is derived from an EMBL/GenBank/DDBJ whole genome shotgun (WGS) entry which is preliminary data.</text>
</comment>
<gene>
    <name evidence="2" type="ORF">HPB48_002935</name>
</gene>
<dbReference type="Proteomes" id="UP000821853">
    <property type="component" value="Chromosome 1"/>
</dbReference>
<keyword evidence="3" id="KW-1185">Reference proteome</keyword>
<reference evidence="2 3" key="1">
    <citation type="journal article" date="2020" name="Cell">
        <title>Large-Scale Comparative Analyses of Tick Genomes Elucidate Their Genetic Diversity and Vector Capacities.</title>
        <authorList>
            <consortium name="Tick Genome and Microbiome Consortium (TIGMIC)"/>
            <person name="Jia N."/>
            <person name="Wang J."/>
            <person name="Shi W."/>
            <person name="Du L."/>
            <person name="Sun Y."/>
            <person name="Zhan W."/>
            <person name="Jiang J.F."/>
            <person name="Wang Q."/>
            <person name="Zhang B."/>
            <person name="Ji P."/>
            <person name="Bell-Sakyi L."/>
            <person name="Cui X.M."/>
            <person name="Yuan T.T."/>
            <person name="Jiang B.G."/>
            <person name="Yang W.F."/>
            <person name="Lam T.T."/>
            <person name="Chang Q.C."/>
            <person name="Ding S.J."/>
            <person name="Wang X.J."/>
            <person name="Zhu J.G."/>
            <person name="Ruan X.D."/>
            <person name="Zhao L."/>
            <person name="Wei J.T."/>
            <person name="Ye R.Z."/>
            <person name="Que T.C."/>
            <person name="Du C.H."/>
            <person name="Zhou Y.H."/>
            <person name="Cheng J.X."/>
            <person name="Dai P.F."/>
            <person name="Guo W.B."/>
            <person name="Han X.H."/>
            <person name="Huang E.J."/>
            <person name="Li L.F."/>
            <person name="Wei W."/>
            <person name="Gao Y.C."/>
            <person name="Liu J.Z."/>
            <person name="Shao H.Z."/>
            <person name="Wang X."/>
            <person name="Wang C.C."/>
            <person name="Yang T.C."/>
            <person name="Huo Q.B."/>
            <person name="Li W."/>
            <person name="Chen H.Y."/>
            <person name="Chen S.E."/>
            <person name="Zhou L.G."/>
            <person name="Ni X.B."/>
            <person name="Tian J.H."/>
            <person name="Sheng Y."/>
            <person name="Liu T."/>
            <person name="Pan Y.S."/>
            <person name="Xia L.Y."/>
            <person name="Li J."/>
            <person name="Zhao F."/>
            <person name="Cao W.C."/>
        </authorList>
    </citation>
    <scope>NUCLEOTIDE SEQUENCE [LARGE SCALE GENOMIC DNA]</scope>
    <source>
        <strain evidence="2">HaeL-2018</strain>
    </source>
</reference>
<name>A0A9J6FFC0_HAELO</name>
<dbReference type="AlphaFoldDB" id="A0A9J6FFC0"/>
<proteinExistence type="predicted"/>
<organism evidence="2 3">
    <name type="scientific">Haemaphysalis longicornis</name>
    <name type="common">Bush tick</name>
    <dbReference type="NCBI Taxonomy" id="44386"/>
    <lineage>
        <taxon>Eukaryota</taxon>
        <taxon>Metazoa</taxon>
        <taxon>Ecdysozoa</taxon>
        <taxon>Arthropoda</taxon>
        <taxon>Chelicerata</taxon>
        <taxon>Arachnida</taxon>
        <taxon>Acari</taxon>
        <taxon>Parasitiformes</taxon>
        <taxon>Ixodida</taxon>
        <taxon>Ixodoidea</taxon>
        <taxon>Ixodidae</taxon>
        <taxon>Haemaphysalinae</taxon>
        <taxon>Haemaphysalis</taxon>
    </lineage>
</organism>
<dbReference type="EMBL" id="JABSTR010000001">
    <property type="protein sequence ID" value="KAH9361073.1"/>
    <property type="molecule type" value="Genomic_DNA"/>
</dbReference>
<evidence type="ECO:0000313" key="3">
    <source>
        <dbReference type="Proteomes" id="UP000821853"/>
    </source>
</evidence>
<evidence type="ECO:0000256" key="1">
    <source>
        <dbReference type="SAM" id="MobiDB-lite"/>
    </source>
</evidence>
<protein>
    <submittedName>
        <fullName evidence="2">Uncharacterized protein</fullName>
    </submittedName>
</protein>
<accession>A0A9J6FFC0</accession>
<feature type="region of interest" description="Disordered" evidence="1">
    <location>
        <begin position="1"/>
        <end position="58"/>
    </location>
</feature>
<sequence>MSSDSEDDVAQFPLGGSQNGMLLPVALPNEAGSSSSAGSPERDSPPSTRPRRLRMNPTHTILSTHVCQEDLRSFLSLKPNPMAKRLRLRLPTALTAFMTCARNIQDGNDIIIERSLHLILSCAACMSKMFMITAAKTDVLIQDALCKLPPDLGNVAFRSPFELVLFRATTASLPGFCRDMGNPAEWPCVRLGLCRCVMRPLYAAIYFNNGQMLSTLLRYGAEVRPGDTCRCEQPNCMHPLLRVYKTLASIYGIHSGATCSSGSRAIPVVRCHQLAALVMPCHHAELLDTCCAFCCARKGACSTFAGSTSVLHWPGAVPCQWK</sequence>
<evidence type="ECO:0000313" key="2">
    <source>
        <dbReference type="EMBL" id="KAH9361073.1"/>
    </source>
</evidence>
<dbReference type="VEuPathDB" id="VectorBase:HLOH_043312"/>